<evidence type="ECO:0000256" key="11">
    <source>
        <dbReference type="ARBA" id="ARBA00038408"/>
    </source>
</evidence>
<dbReference type="PROSITE" id="PS50198">
    <property type="entry name" value="PPIC_PPIASE_2"/>
    <property type="match status" value="1"/>
</dbReference>
<keyword evidence="4" id="KW-0997">Cell inner membrane</keyword>
<name>A0ABT0AAE3_9SPHN</name>
<comment type="subcellular location">
    <subcellularLocation>
        <location evidence="1">Cell inner membrane</location>
        <topology evidence="1">Single-pass type II membrane protein</topology>
        <orientation evidence="1">Periplasmic side</orientation>
    </subcellularLocation>
</comment>
<keyword evidence="17" id="KW-1185">Reference proteome</keyword>
<dbReference type="Gene3D" id="3.10.50.40">
    <property type="match status" value="1"/>
</dbReference>
<evidence type="ECO:0000256" key="9">
    <source>
        <dbReference type="ARBA" id="ARBA00030642"/>
    </source>
</evidence>
<dbReference type="InterPro" id="IPR027304">
    <property type="entry name" value="Trigger_fact/SurA_dom_sf"/>
</dbReference>
<reference evidence="16" key="1">
    <citation type="submission" date="2022-03" db="EMBL/GenBank/DDBJ databases">
        <title>Identification of a novel bacterium isolated from mangrove sediments.</title>
        <authorList>
            <person name="Pan X."/>
        </authorList>
    </citation>
    <scope>NUCLEOTIDE SEQUENCE</scope>
    <source>
        <strain evidence="16">B2637</strain>
    </source>
</reference>
<dbReference type="Gene3D" id="1.10.4030.10">
    <property type="entry name" value="Porin chaperone SurA, peptide-binding domain"/>
    <property type="match status" value="1"/>
</dbReference>
<evidence type="ECO:0000256" key="3">
    <source>
        <dbReference type="ARBA" id="ARBA00022475"/>
    </source>
</evidence>
<keyword evidence="5" id="KW-0812">Transmembrane</keyword>
<organism evidence="16 17">
    <name type="scientific">Novosphingobium mangrovi</name>
    <name type="common">ex Hu et al. 2023</name>
    <dbReference type="NCBI Taxonomy" id="2930094"/>
    <lineage>
        <taxon>Bacteria</taxon>
        <taxon>Pseudomonadati</taxon>
        <taxon>Pseudomonadota</taxon>
        <taxon>Alphaproteobacteria</taxon>
        <taxon>Sphingomonadales</taxon>
        <taxon>Sphingomonadaceae</taxon>
        <taxon>Novosphingobium</taxon>
    </lineage>
</organism>
<evidence type="ECO:0000256" key="5">
    <source>
        <dbReference type="ARBA" id="ARBA00022692"/>
    </source>
</evidence>
<dbReference type="PANTHER" id="PTHR47529:SF1">
    <property type="entry name" value="PERIPLASMIC CHAPERONE PPID"/>
    <property type="match status" value="1"/>
</dbReference>
<feature type="domain" description="PpiC" evidence="15">
    <location>
        <begin position="272"/>
        <end position="360"/>
    </location>
</feature>
<evidence type="ECO:0000313" key="16">
    <source>
        <dbReference type="EMBL" id="MCJ1960173.1"/>
    </source>
</evidence>
<dbReference type="InterPro" id="IPR000297">
    <property type="entry name" value="PPIase_PpiC"/>
</dbReference>
<comment type="similarity">
    <text evidence="11">Belongs to the PpiD chaperone family.</text>
</comment>
<dbReference type="Proteomes" id="UP001162802">
    <property type="component" value="Unassembled WGS sequence"/>
</dbReference>
<evidence type="ECO:0000256" key="10">
    <source>
        <dbReference type="ARBA" id="ARBA00031484"/>
    </source>
</evidence>
<keyword evidence="6" id="KW-1133">Transmembrane helix</keyword>
<evidence type="ECO:0000256" key="6">
    <source>
        <dbReference type="ARBA" id="ARBA00022989"/>
    </source>
</evidence>
<evidence type="ECO:0000256" key="4">
    <source>
        <dbReference type="ARBA" id="ARBA00022519"/>
    </source>
</evidence>
<evidence type="ECO:0000259" key="15">
    <source>
        <dbReference type="PROSITE" id="PS50198"/>
    </source>
</evidence>
<dbReference type="Pfam" id="PF13624">
    <property type="entry name" value="SurA_N_3"/>
    <property type="match status" value="1"/>
</dbReference>
<dbReference type="InterPro" id="IPR046357">
    <property type="entry name" value="PPIase_dom_sf"/>
</dbReference>
<dbReference type="RefSeq" id="WP_243798003.1">
    <property type="nucleotide sequence ID" value="NZ_JALHAT010000005.1"/>
</dbReference>
<proteinExistence type="inferred from homology"/>
<comment type="caution">
    <text evidence="16">The sequence shown here is derived from an EMBL/GenBank/DDBJ whole genome shotgun (WGS) entry which is preliminary data.</text>
</comment>
<keyword evidence="7" id="KW-0472">Membrane</keyword>
<evidence type="ECO:0000256" key="1">
    <source>
        <dbReference type="ARBA" id="ARBA00004382"/>
    </source>
</evidence>
<keyword evidence="3" id="KW-1003">Cell membrane</keyword>
<keyword evidence="14" id="KW-0697">Rotamase</keyword>
<dbReference type="EMBL" id="JALHAT010000005">
    <property type="protein sequence ID" value="MCJ1960173.1"/>
    <property type="molecule type" value="Genomic_DNA"/>
</dbReference>
<keyword evidence="8" id="KW-0143">Chaperone</keyword>
<accession>A0ABT0AAE3</accession>
<dbReference type="Pfam" id="PF13145">
    <property type="entry name" value="Rotamase_2"/>
    <property type="match status" value="1"/>
</dbReference>
<dbReference type="SUPFAM" id="SSF54534">
    <property type="entry name" value="FKBP-like"/>
    <property type="match status" value="1"/>
</dbReference>
<keyword evidence="14" id="KW-0413">Isomerase</keyword>
<evidence type="ECO:0000256" key="8">
    <source>
        <dbReference type="ARBA" id="ARBA00023186"/>
    </source>
</evidence>
<evidence type="ECO:0000313" key="17">
    <source>
        <dbReference type="Proteomes" id="UP001162802"/>
    </source>
</evidence>
<evidence type="ECO:0000256" key="13">
    <source>
        <dbReference type="ARBA" id="ARBA00042775"/>
    </source>
</evidence>
<sequence length="656" mass="70067">MLSFFRSFIKSKIGAAIALVVLGVIALAFASGDIAGIQGAGSAGDANTVASVGDETIDANELAQGANSALRRVQQNNPQASMSQLLAQGGLDTILDELVQRTAFFAFGKEHGIVAGDRLVDSEIAQIAAFQGVDGKFDQDTFRQALAQQGLSEKALREDIAQGLVGQQLASPAQFGAKMPAYMAKRYAAMIDETRSGSVLALPSMLFVPEDEPDEKTLKAFYDSHTQNFIRPERRMMRYAQFTIDSMKAPAAPTDAQIEEAYKANAARYAAKDDRRITQVIAPTEDAAKAIIAAVKGGKTLEAAATEKGLSAAKLEFFSRKDLADQFAKPVSDAVFAAKVGELAAPAKSALGWHVVRVEEESTKPARTLEEVRDELVAELEADAKRKAFAAKLEGIEDQFADGASLPEVAKSLGVEVETTGPVTADGRIYGEIDKSVDEGLQPLLATVFKMQQEQPQLTQMGQGQNFEANRPFVIYDVTEITPSAPAPFDDIQDDVKSAWALDSGSKAAKAAALKVRKAMAEGKTMAQAMKDLGKRLPPIEELGMSRATLSRALQAGRQVPPPVSLMFHMTKDSVKVQSADGERGWFVVQLKDIKAGKVESDEMVAQAREELGAQMGNAFVTSLGHAVAGEMKVEKNAATIKAVRERLGGTAQPGA</sequence>
<dbReference type="InterPro" id="IPR052029">
    <property type="entry name" value="PpiD_chaperone"/>
</dbReference>
<evidence type="ECO:0000256" key="7">
    <source>
        <dbReference type="ARBA" id="ARBA00023136"/>
    </source>
</evidence>
<dbReference type="SUPFAM" id="SSF109998">
    <property type="entry name" value="Triger factor/SurA peptide-binding domain-like"/>
    <property type="match status" value="1"/>
</dbReference>
<evidence type="ECO:0000256" key="14">
    <source>
        <dbReference type="PROSITE-ProRule" id="PRU00278"/>
    </source>
</evidence>
<evidence type="ECO:0000256" key="2">
    <source>
        <dbReference type="ARBA" id="ARBA00018370"/>
    </source>
</evidence>
<gene>
    <name evidence="16" type="ORF">MTR65_05740</name>
</gene>
<dbReference type="PANTHER" id="PTHR47529">
    <property type="entry name" value="PEPTIDYL-PROLYL CIS-TRANS ISOMERASE D"/>
    <property type="match status" value="1"/>
</dbReference>
<protein>
    <recommendedName>
        <fullName evidence="2">Parvulin-like PPIase</fullName>
    </recommendedName>
    <alternativeName>
        <fullName evidence="9">Peptidyl-prolyl cis-trans isomerase plp</fullName>
    </alternativeName>
    <alternativeName>
        <fullName evidence="12">Periplasmic chaperone PpiD</fullName>
    </alternativeName>
    <alternativeName>
        <fullName evidence="13">Periplasmic folding chaperone</fullName>
    </alternativeName>
    <alternativeName>
        <fullName evidence="10">Rotamase plp</fullName>
    </alternativeName>
</protein>
<evidence type="ECO:0000256" key="12">
    <source>
        <dbReference type="ARBA" id="ARBA00040743"/>
    </source>
</evidence>